<protein>
    <submittedName>
        <fullName evidence="1">Uncharacterized protein</fullName>
    </submittedName>
</protein>
<dbReference type="AlphaFoldDB" id="A0AAX2EFI2"/>
<name>A0AAX2EFI2_9BACI</name>
<evidence type="ECO:0000313" key="2">
    <source>
        <dbReference type="Proteomes" id="UP000199735"/>
    </source>
</evidence>
<organism evidence="1 2">
    <name type="scientific">Terribacillus saccharophilus</name>
    <dbReference type="NCBI Taxonomy" id="361277"/>
    <lineage>
        <taxon>Bacteria</taxon>
        <taxon>Bacillati</taxon>
        <taxon>Bacillota</taxon>
        <taxon>Bacilli</taxon>
        <taxon>Bacillales</taxon>
        <taxon>Bacillaceae</taxon>
        <taxon>Terribacillus</taxon>
    </lineage>
</organism>
<evidence type="ECO:0000313" key="1">
    <source>
        <dbReference type="EMBL" id="SEN29074.1"/>
    </source>
</evidence>
<comment type="caution">
    <text evidence="1">The sequence shown here is derived from an EMBL/GenBank/DDBJ whole genome shotgun (WGS) entry which is preliminary data.</text>
</comment>
<dbReference type="InterPro" id="IPR027417">
    <property type="entry name" value="P-loop_NTPase"/>
</dbReference>
<dbReference type="Gene3D" id="3.40.50.300">
    <property type="entry name" value="P-loop containing nucleotide triphosphate hydrolases"/>
    <property type="match status" value="1"/>
</dbReference>
<dbReference type="Proteomes" id="UP000199735">
    <property type="component" value="Unassembled WGS sequence"/>
</dbReference>
<dbReference type="SUPFAM" id="SSF52540">
    <property type="entry name" value="P-loop containing nucleoside triphosphate hydrolases"/>
    <property type="match status" value="1"/>
</dbReference>
<reference evidence="1 2" key="1">
    <citation type="submission" date="2016-10" db="EMBL/GenBank/DDBJ databases">
        <authorList>
            <person name="Varghese N."/>
            <person name="Submissions S."/>
        </authorList>
    </citation>
    <scope>NUCLEOTIDE SEQUENCE [LARGE SCALE GENOMIC DNA]</scope>
    <source>
        <strain evidence="1 2">DSM 21619</strain>
    </source>
</reference>
<gene>
    <name evidence="1" type="ORF">SAMN04489762_1885</name>
</gene>
<accession>A0AAX2EFI2</accession>
<dbReference type="RefSeq" id="WP_093880504.1">
    <property type="nucleotide sequence ID" value="NZ_FOCD01000002.1"/>
</dbReference>
<proteinExistence type="predicted"/>
<sequence length="661" mass="75151">MEELLPIEPVVRQPVFIGRNKELATYHNWLAEDQAVSTLFVVSGMGGIGKSALLAKMNHDTKNKGIHTIFLDGSVCPQTPSGFMEYLHMLIHPYQHGASIDVLIHNPLQKKIVLYLDHFDEITVLHSWFINAFLPHMAAKGIGIVVATRKTVASPHIRTVSLPLTHFTYEETRGYINAVSSLPLKQSHQLASKSDGFPLGLALAVDMISKSRKADLRIVSQTISAKFLREVTAVSLQPLLEVLIVMEYANQEMLAAVLQRPICLDEYRALQKLSFIDLHPYGLKLHEIAKTYLKQDFQMREPSRLASLHRTCMQLLYQQLTNTSFTDRAVITSALLKMNRDIWPKNNAYLTFVSPITQVETDHIIETDIPILHDLVEDWCSYSVDPEQNQNYHDFLDALIQLDPDSILVLRNQQHLPIGMFITVHFTTKTAPLLLHHFRSDLEACFTPEGCRQAALQADTFIPILITATEHHLSYTRQELTGMLIMEQLAKLEPGKRAILVATNASLKQFLQTIGFHSRPAGDTRCDTSWAKAEVLELDLRKGAFEDWIFDLVPFKQKQLSTLTTEETRKILHSIKSTIELEKYTDYFTDCTTGHAVQTKIMSIMEQSDQLTSDQRDVLWNGFIRFPENTVRAAEMCNMSRATFYRHQKKAIKQLTTILCS</sequence>
<dbReference type="EMBL" id="FOCD01000002">
    <property type="protein sequence ID" value="SEN29074.1"/>
    <property type="molecule type" value="Genomic_DNA"/>
</dbReference>